<feature type="compositionally biased region" description="Polar residues" evidence="8">
    <location>
        <begin position="316"/>
        <end position="336"/>
    </location>
</feature>
<feature type="region of interest" description="Disordered" evidence="8">
    <location>
        <begin position="298"/>
        <end position="349"/>
    </location>
</feature>
<dbReference type="Pfam" id="PF05462">
    <property type="entry name" value="Dicty_CAR"/>
    <property type="match status" value="1"/>
</dbReference>
<dbReference type="STRING" id="645134.A0A0L0HCU9"/>
<dbReference type="PRINTS" id="PR02001">
    <property type="entry name" value="GCR1CAMPR"/>
</dbReference>
<feature type="domain" description="G-protein coupled receptors family 2 profile 2" evidence="10">
    <location>
        <begin position="26"/>
        <end position="288"/>
    </location>
</feature>
<dbReference type="eggNOG" id="ENOG502SGTH">
    <property type="taxonomic scope" value="Eukaryota"/>
</dbReference>
<dbReference type="SUPFAM" id="SSF81321">
    <property type="entry name" value="Family A G protein-coupled receptor-like"/>
    <property type="match status" value="1"/>
</dbReference>
<keyword evidence="5 9" id="KW-0472">Membrane</keyword>
<dbReference type="AlphaFoldDB" id="A0A0L0HCU9"/>
<dbReference type="OrthoDB" id="2129491at2759"/>
<feature type="transmembrane region" description="Helical" evidence="9">
    <location>
        <begin position="264"/>
        <end position="291"/>
    </location>
</feature>
<dbReference type="GO" id="GO:0005886">
    <property type="term" value="C:plasma membrane"/>
    <property type="evidence" value="ECO:0007669"/>
    <property type="project" value="TreeGrafter"/>
</dbReference>
<dbReference type="InterPro" id="IPR022343">
    <property type="entry name" value="GCR1-cAMP_receptor"/>
</dbReference>
<dbReference type="OMA" id="YHLFVWG"/>
<dbReference type="PRINTS" id="PR02000">
    <property type="entry name" value="GCR1PLANT"/>
</dbReference>
<proteinExistence type="predicted"/>
<accession>A0A0L0HCU9</accession>
<dbReference type="InterPro" id="IPR022340">
    <property type="entry name" value="GPCR_GCR1_put"/>
</dbReference>
<dbReference type="GO" id="GO:0004930">
    <property type="term" value="F:G protein-coupled receptor activity"/>
    <property type="evidence" value="ECO:0007669"/>
    <property type="project" value="UniProtKB-KW"/>
</dbReference>
<keyword evidence="2 9" id="KW-0812">Transmembrane</keyword>
<evidence type="ECO:0000256" key="4">
    <source>
        <dbReference type="ARBA" id="ARBA00023040"/>
    </source>
</evidence>
<organism evidence="11 12">
    <name type="scientific">Spizellomyces punctatus (strain DAOM BR117)</name>
    <dbReference type="NCBI Taxonomy" id="645134"/>
    <lineage>
        <taxon>Eukaryota</taxon>
        <taxon>Fungi</taxon>
        <taxon>Fungi incertae sedis</taxon>
        <taxon>Chytridiomycota</taxon>
        <taxon>Chytridiomycota incertae sedis</taxon>
        <taxon>Chytridiomycetes</taxon>
        <taxon>Spizellomycetales</taxon>
        <taxon>Spizellomycetaceae</taxon>
        <taxon>Spizellomyces</taxon>
    </lineage>
</organism>
<name>A0A0L0HCU9_SPIPD</name>
<evidence type="ECO:0000256" key="9">
    <source>
        <dbReference type="SAM" id="Phobius"/>
    </source>
</evidence>
<dbReference type="InParanoid" id="A0A0L0HCU9"/>
<dbReference type="Gene3D" id="1.20.1070.10">
    <property type="entry name" value="Rhodopsin 7-helix transmembrane proteins"/>
    <property type="match status" value="1"/>
</dbReference>
<dbReference type="EMBL" id="KQ257458">
    <property type="protein sequence ID" value="KNC99340.1"/>
    <property type="molecule type" value="Genomic_DNA"/>
</dbReference>
<feature type="transmembrane region" description="Helical" evidence="9">
    <location>
        <begin position="182"/>
        <end position="204"/>
    </location>
</feature>
<keyword evidence="3 9" id="KW-1133">Transmembrane helix</keyword>
<dbReference type="VEuPathDB" id="FungiDB:SPPG_05587"/>
<dbReference type="GO" id="GO:0007166">
    <property type="term" value="P:cell surface receptor signaling pathway"/>
    <property type="evidence" value="ECO:0007669"/>
    <property type="project" value="InterPro"/>
</dbReference>
<feature type="transmembrane region" description="Helical" evidence="9">
    <location>
        <begin position="104"/>
        <end position="128"/>
    </location>
</feature>
<dbReference type="Proteomes" id="UP000053201">
    <property type="component" value="Unassembled WGS sequence"/>
</dbReference>
<evidence type="ECO:0000256" key="7">
    <source>
        <dbReference type="ARBA" id="ARBA00023224"/>
    </source>
</evidence>
<evidence type="ECO:0000256" key="2">
    <source>
        <dbReference type="ARBA" id="ARBA00022692"/>
    </source>
</evidence>
<comment type="subcellular location">
    <subcellularLocation>
        <location evidence="1">Membrane</location>
        <topology evidence="1">Multi-pass membrane protein</topology>
    </subcellularLocation>
</comment>
<keyword evidence="7" id="KW-0807">Transducer</keyword>
<dbReference type="InterPro" id="IPR017981">
    <property type="entry name" value="GPCR_2-like_7TM"/>
</dbReference>
<dbReference type="RefSeq" id="XP_016607380.1">
    <property type="nucleotide sequence ID" value="XM_016753795.1"/>
</dbReference>
<evidence type="ECO:0000313" key="11">
    <source>
        <dbReference type="EMBL" id="KNC99340.1"/>
    </source>
</evidence>
<evidence type="ECO:0000256" key="8">
    <source>
        <dbReference type="SAM" id="MobiDB-lite"/>
    </source>
</evidence>
<protein>
    <recommendedName>
        <fullName evidence="10">G-protein coupled receptors family 2 profile 2 domain-containing protein</fullName>
    </recommendedName>
</protein>
<keyword evidence="6" id="KW-0675">Receptor</keyword>
<gene>
    <name evidence="11" type="ORF">SPPG_05587</name>
</gene>
<feature type="transmembrane region" description="Helical" evidence="9">
    <location>
        <begin position="140"/>
        <end position="160"/>
    </location>
</feature>
<evidence type="ECO:0000256" key="6">
    <source>
        <dbReference type="ARBA" id="ARBA00023170"/>
    </source>
</evidence>
<evidence type="ECO:0000256" key="5">
    <source>
        <dbReference type="ARBA" id="ARBA00023136"/>
    </source>
</evidence>
<feature type="transmembrane region" description="Helical" evidence="9">
    <location>
        <begin position="61"/>
        <end position="84"/>
    </location>
</feature>
<dbReference type="GO" id="GO:0007189">
    <property type="term" value="P:adenylate cyclase-activating G protein-coupled receptor signaling pathway"/>
    <property type="evidence" value="ECO:0007669"/>
    <property type="project" value="TreeGrafter"/>
</dbReference>
<evidence type="ECO:0000256" key="3">
    <source>
        <dbReference type="ARBA" id="ARBA00022989"/>
    </source>
</evidence>
<reference evidence="11 12" key="1">
    <citation type="submission" date="2009-08" db="EMBL/GenBank/DDBJ databases">
        <title>The Genome Sequence of Spizellomyces punctatus strain DAOM BR117.</title>
        <authorList>
            <consortium name="The Broad Institute Genome Sequencing Platform"/>
            <person name="Russ C."/>
            <person name="Cuomo C."/>
            <person name="Shea T."/>
            <person name="Young S.K."/>
            <person name="Zeng Q."/>
            <person name="Koehrsen M."/>
            <person name="Haas B."/>
            <person name="Borodovsky M."/>
            <person name="Guigo R."/>
            <person name="Alvarado L."/>
            <person name="Berlin A."/>
            <person name="Bochicchio J."/>
            <person name="Borenstein D."/>
            <person name="Chapman S."/>
            <person name="Chen Z."/>
            <person name="Engels R."/>
            <person name="Freedman E."/>
            <person name="Gellesch M."/>
            <person name="Goldberg J."/>
            <person name="Griggs A."/>
            <person name="Gujja S."/>
            <person name="Heiman D."/>
            <person name="Hepburn T."/>
            <person name="Howarth C."/>
            <person name="Jen D."/>
            <person name="Larson L."/>
            <person name="Lewis B."/>
            <person name="Mehta T."/>
            <person name="Park D."/>
            <person name="Pearson M."/>
            <person name="Roberts A."/>
            <person name="Saif S."/>
            <person name="Shenoy N."/>
            <person name="Sisk P."/>
            <person name="Stolte C."/>
            <person name="Sykes S."/>
            <person name="Thomson T."/>
            <person name="Walk T."/>
            <person name="White J."/>
            <person name="Yandava C."/>
            <person name="Burger G."/>
            <person name="Gray M.W."/>
            <person name="Holland P.W.H."/>
            <person name="King N."/>
            <person name="Lang F.B.F."/>
            <person name="Roger A.J."/>
            <person name="Ruiz-Trillo I."/>
            <person name="Lander E."/>
            <person name="Nusbaum C."/>
        </authorList>
    </citation>
    <scope>NUCLEOTIDE SEQUENCE [LARGE SCALE GENOMIC DNA]</scope>
    <source>
        <strain evidence="11 12">DAOM BR117</strain>
    </source>
</reference>
<dbReference type="PANTHER" id="PTHR23112:SF0">
    <property type="entry name" value="TRANSMEMBRANE PROTEIN 116"/>
    <property type="match status" value="1"/>
</dbReference>
<dbReference type="GeneID" id="27688950"/>
<evidence type="ECO:0000259" key="10">
    <source>
        <dbReference type="PROSITE" id="PS50261"/>
    </source>
</evidence>
<evidence type="ECO:0000313" key="12">
    <source>
        <dbReference type="Proteomes" id="UP000053201"/>
    </source>
</evidence>
<sequence>MSFNTTNSTLSADPGTDDGHHVAIVVSKIFLTTAVFSIISSAAVVYSYFSKRELQTASLHFVAVMSVCDIGFATKFFASAISTLQGDDAASYTGTPLCELSGHAGQFFALSTVLWNGVLSVNLFFLLYQPRAYKPDIWIKRYHIFVWGFCALSAAILWGAKQIGFTEDGTCWIEGKRNSYRLIFYLPLCISFLVSIVSVAYATYRLNACGSPRVLKAARSAKSGRKRNQLIRIYFITIVFITVWSWSIIFRATAFNSDSPPPLWLIYVQAFFLGSQGLFNAVAWGVSLLFARVGRNNNGQNSSSKKSKDGQPSAPGGQTQTQMQSVGSPISNQGGHLSSVEIDSDEDII</sequence>
<keyword evidence="12" id="KW-1185">Reference proteome</keyword>
<dbReference type="PANTHER" id="PTHR23112">
    <property type="entry name" value="G PROTEIN-COUPLED RECEPTOR 157-RELATED"/>
    <property type="match status" value="1"/>
</dbReference>
<dbReference type="PROSITE" id="PS50261">
    <property type="entry name" value="G_PROTEIN_RECEP_F2_4"/>
    <property type="match status" value="1"/>
</dbReference>
<keyword evidence="4" id="KW-0297">G-protein coupled receptor</keyword>
<feature type="transmembrane region" description="Helical" evidence="9">
    <location>
        <begin position="233"/>
        <end position="252"/>
    </location>
</feature>
<evidence type="ECO:0000256" key="1">
    <source>
        <dbReference type="ARBA" id="ARBA00004141"/>
    </source>
</evidence>
<feature type="transmembrane region" description="Helical" evidence="9">
    <location>
        <begin position="29"/>
        <end position="49"/>
    </location>
</feature>